<dbReference type="RefSeq" id="WP_201025476.1">
    <property type="nucleotide sequence ID" value="NZ_JAJA02000001.1"/>
</dbReference>
<accession>A0A120AGP5</accession>
<protein>
    <submittedName>
        <fullName evidence="1">Uncharacterized protein</fullName>
    </submittedName>
</protein>
<evidence type="ECO:0000313" key="1">
    <source>
        <dbReference type="EMBL" id="KWS04893.1"/>
    </source>
</evidence>
<reference evidence="1 2" key="1">
    <citation type="journal article" date="2014" name="Genome Announc.">
        <title>Draft Genome Sequence of Lysobacter capsici AZ78, a Bacterium Antagonistic to Plant-Pathogenic Oomycetes.</title>
        <authorList>
            <person name="Puopolo G."/>
            <person name="Sonego P."/>
            <person name="Engelen K."/>
            <person name="Pertot I."/>
        </authorList>
    </citation>
    <scope>NUCLEOTIDE SEQUENCE [LARGE SCALE GENOMIC DNA]</scope>
    <source>
        <strain evidence="1 2">AZ78</strain>
    </source>
</reference>
<comment type="caution">
    <text evidence="1">The sequence shown here is derived from an EMBL/GenBank/DDBJ whole genome shotgun (WGS) entry which is preliminary data.</text>
</comment>
<keyword evidence="2" id="KW-1185">Reference proteome</keyword>
<gene>
    <name evidence="1" type="ORF">AZ78_2443</name>
</gene>
<dbReference type="AlphaFoldDB" id="A0A120AGP5"/>
<dbReference type="Proteomes" id="UP000023435">
    <property type="component" value="Unassembled WGS sequence"/>
</dbReference>
<dbReference type="EMBL" id="JAJA02000001">
    <property type="protein sequence ID" value="KWS04893.1"/>
    <property type="molecule type" value="Genomic_DNA"/>
</dbReference>
<evidence type="ECO:0000313" key="2">
    <source>
        <dbReference type="Proteomes" id="UP000023435"/>
    </source>
</evidence>
<proteinExistence type="predicted"/>
<organism evidence="1 2">
    <name type="scientific">Lysobacter capsici AZ78</name>
    <dbReference type="NCBI Taxonomy" id="1444315"/>
    <lineage>
        <taxon>Bacteria</taxon>
        <taxon>Pseudomonadati</taxon>
        <taxon>Pseudomonadota</taxon>
        <taxon>Gammaproteobacteria</taxon>
        <taxon>Lysobacterales</taxon>
        <taxon>Lysobacteraceae</taxon>
        <taxon>Lysobacter</taxon>
    </lineage>
</organism>
<sequence>MRSANDERLYFSWGEKVQVKDIQDLLTPFGLQAPDLEMLRPTQARYQCLLLQPKGQIFADEQNIKNYDEAVASSKGVQFLRLAIQRQAHLVVTPEYFLPWQALVDAIQGGICPGNDSLWILGCQSIRPSELSEFIDKVSHKCLVLHEPCDGMRADRTLLDPVVLLFNATGNDGDSRLVAVVQFKTYPSRDRVFYEDGVLKIGSFIYRFLGRTGHLSVASVICSDVFALAADNNVLAKLIDRATLVHVQLNPNPRNDHYRQYRARAFLADPKVSDCHIVCLNWAHSVVVKKSDGTVSEDWKNIGGSAWYCPADGCSSDDDIVLQNHNGGLYYTRMEERRNALFFDYEEAVFELQVPKLLTCDLAVMANRNGPSATHRYIWTVDEQNWTESTIPANTGFEGLLAKHPEAEVALGVVHQATDVLGVERVAALTAGAAKPVERWFATHEIDSCQVKKDEVVLRLTVAQDQSESAREFRNSRLVAVSNVQKEIQVAKKWPPQVDGIDPTSVVHWDKASPNFNIVSSNGKPSLVLYMGESPDEQVLKRVADNMFELLRRAGGPWRDRLCIMYRKFGELRFAEISALTRYDDAIKDKTDFTAIESLGNEGGLS</sequence>
<name>A0A120AGP5_9GAMM</name>